<accession>A0A4U5M5U3</accession>
<sequence length="158" mass="17644">MCTNSTPSRSPKIVLGTPQKRRFLFILRALLGHLRPSRSRPSPHESRLSRSGVEKIASWNTKRLAHKQKIQGTSKPKPEEPKVVQEEEWQAGTTHKKRIAHGSAKPLEISEAVTNLLKASASKTLCGGKQRGYMMKALNNKFRRTAKKKSGGPVHVTF</sequence>
<organism evidence="2 3">
    <name type="scientific">Steinernema carpocapsae</name>
    <name type="common">Entomopathogenic nematode</name>
    <dbReference type="NCBI Taxonomy" id="34508"/>
    <lineage>
        <taxon>Eukaryota</taxon>
        <taxon>Metazoa</taxon>
        <taxon>Ecdysozoa</taxon>
        <taxon>Nematoda</taxon>
        <taxon>Chromadorea</taxon>
        <taxon>Rhabditida</taxon>
        <taxon>Tylenchina</taxon>
        <taxon>Panagrolaimomorpha</taxon>
        <taxon>Strongyloidoidea</taxon>
        <taxon>Steinernematidae</taxon>
        <taxon>Steinernema</taxon>
    </lineage>
</organism>
<name>A0A4U5M5U3_STECR</name>
<dbReference type="EMBL" id="AZBU02000009">
    <property type="protein sequence ID" value="TKR64182.1"/>
    <property type="molecule type" value="Genomic_DNA"/>
</dbReference>
<keyword evidence="3" id="KW-1185">Reference proteome</keyword>
<evidence type="ECO:0000256" key="1">
    <source>
        <dbReference type="SAM" id="MobiDB-lite"/>
    </source>
</evidence>
<reference evidence="2 3" key="1">
    <citation type="journal article" date="2015" name="Genome Biol.">
        <title>Comparative genomics of Steinernema reveals deeply conserved gene regulatory networks.</title>
        <authorList>
            <person name="Dillman A.R."/>
            <person name="Macchietto M."/>
            <person name="Porter C.F."/>
            <person name="Rogers A."/>
            <person name="Williams B."/>
            <person name="Antoshechkin I."/>
            <person name="Lee M.M."/>
            <person name="Goodwin Z."/>
            <person name="Lu X."/>
            <person name="Lewis E.E."/>
            <person name="Goodrich-Blair H."/>
            <person name="Stock S.P."/>
            <person name="Adams B.J."/>
            <person name="Sternberg P.W."/>
            <person name="Mortazavi A."/>
        </authorList>
    </citation>
    <scope>NUCLEOTIDE SEQUENCE [LARGE SCALE GENOMIC DNA]</scope>
    <source>
        <strain evidence="2 3">ALL</strain>
    </source>
</reference>
<evidence type="ECO:0000313" key="3">
    <source>
        <dbReference type="Proteomes" id="UP000298663"/>
    </source>
</evidence>
<dbReference type="Proteomes" id="UP000298663">
    <property type="component" value="Unassembled WGS sequence"/>
</dbReference>
<gene>
    <name evidence="2" type="ORF">L596_024762</name>
</gene>
<proteinExistence type="predicted"/>
<feature type="region of interest" description="Disordered" evidence="1">
    <location>
        <begin position="35"/>
        <end position="103"/>
    </location>
</feature>
<evidence type="ECO:0000313" key="2">
    <source>
        <dbReference type="EMBL" id="TKR64182.1"/>
    </source>
</evidence>
<protein>
    <submittedName>
        <fullName evidence="2">Uncharacterized protein</fullName>
    </submittedName>
</protein>
<feature type="compositionally biased region" description="Basic and acidic residues" evidence="1">
    <location>
        <begin position="76"/>
        <end position="85"/>
    </location>
</feature>
<dbReference type="AlphaFoldDB" id="A0A4U5M5U3"/>
<comment type="caution">
    <text evidence="2">The sequence shown here is derived from an EMBL/GenBank/DDBJ whole genome shotgun (WGS) entry which is preliminary data.</text>
</comment>
<reference evidence="2 3" key="2">
    <citation type="journal article" date="2019" name="G3 (Bethesda)">
        <title>Hybrid Assembly of the Genome of the Entomopathogenic Nematode Steinernema carpocapsae Identifies the X-Chromosome.</title>
        <authorList>
            <person name="Serra L."/>
            <person name="Macchietto M."/>
            <person name="Macias-Munoz A."/>
            <person name="McGill C.J."/>
            <person name="Rodriguez I.M."/>
            <person name="Rodriguez B."/>
            <person name="Murad R."/>
            <person name="Mortazavi A."/>
        </authorList>
    </citation>
    <scope>NUCLEOTIDE SEQUENCE [LARGE SCALE GENOMIC DNA]</scope>
    <source>
        <strain evidence="2 3">ALL</strain>
    </source>
</reference>